<dbReference type="Pfam" id="PF24787">
    <property type="entry name" value="TEX47"/>
    <property type="match status" value="1"/>
</dbReference>
<dbReference type="GeneID" id="115024444"/>
<organism evidence="1 2">
    <name type="scientific">Cottoperca gobio</name>
    <name type="common">Frogmouth</name>
    <name type="synonym">Aphritis gobio</name>
    <dbReference type="NCBI Taxonomy" id="56716"/>
    <lineage>
        <taxon>Eukaryota</taxon>
        <taxon>Metazoa</taxon>
        <taxon>Chordata</taxon>
        <taxon>Craniata</taxon>
        <taxon>Vertebrata</taxon>
        <taxon>Euteleostomi</taxon>
        <taxon>Actinopterygii</taxon>
        <taxon>Neopterygii</taxon>
        <taxon>Teleostei</taxon>
        <taxon>Neoteleostei</taxon>
        <taxon>Acanthomorphata</taxon>
        <taxon>Eupercaria</taxon>
        <taxon>Perciformes</taxon>
        <taxon>Notothenioidei</taxon>
        <taxon>Bovichtidae</taxon>
        <taxon>Cottoperca</taxon>
    </lineage>
</organism>
<dbReference type="KEGG" id="cgob:115024444"/>
<evidence type="ECO:0000313" key="2">
    <source>
        <dbReference type="RefSeq" id="XP_029311847.1"/>
    </source>
</evidence>
<evidence type="ECO:0000313" key="1">
    <source>
        <dbReference type="Proteomes" id="UP000504630"/>
    </source>
</evidence>
<proteinExistence type="predicted"/>
<dbReference type="InParanoid" id="A0A6J2RQY5"/>
<sequence>MTMFDVFHREMREEMKAEEKKEEETGTSLFHQFMVQKTDLEEDVRIVLQRLIVIARLPHDLADRTELGAHYEKLNFQLSKQYFWDLMTGQLFIYPSCVLHIIESSREVLVSVLKDLKDIQQPDGALLEAPKVVFMAHNPQSRLFQQWSYKVLDADQATRDSGAKGLEEEEENTETLICTVLSALQKLEISKKAVPGSVLDEAPELIVSQRVLLKLLARDELQTPQQHLQMFSSPLNISMDFGQAIRSSCLATV</sequence>
<reference evidence="2" key="1">
    <citation type="submission" date="2025-08" db="UniProtKB">
        <authorList>
            <consortium name="RefSeq"/>
        </authorList>
    </citation>
    <scope>IDENTIFICATION</scope>
</reference>
<name>A0A6J2RQY5_COTGO</name>
<accession>A0A6J2RQY5</accession>
<dbReference type="RefSeq" id="XP_029311847.1">
    <property type="nucleotide sequence ID" value="XM_029455987.1"/>
</dbReference>
<dbReference type="PANTHER" id="PTHR34035:SF1">
    <property type="entry name" value="TESTIS-EXPRESSED PROTEIN 47"/>
    <property type="match status" value="1"/>
</dbReference>
<dbReference type="Proteomes" id="UP000504630">
    <property type="component" value="Chromosome 19"/>
</dbReference>
<keyword evidence="1" id="KW-1185">Reference proteome</keyword>
<dbReference type="InterPro" id="IPR055308">
    <property type="entry name" value="TEX47-like"/>
</dbReference>
<dbReference type="CTD" id="219557"/>
<dbReference type="OrthoDB" id="548795at2759"/>
<protein>
    <submittedName>
        <fullName evidence="2">Testis-expressed protein 47</fullName>
    </submittedName>
</protein>
<gene>
    <name evidence="2" type="primary">tex47</name>
</gene>
<dbReference type="AlphaFoldDB" id="A0A6J2RQY5"/>
<dbReference type="PANTHER" id="PTHR34035">
    <property type="entry name" value="TESTIS-EXPRESSED PROTEIN 47"/>
    <property type="match status" value="1"/>
</dbReference>